<dbReference type="NCBIfam" id="TIGR00277">
    <property type="entry name" value="HDIG"/>
    <property type="match status" value="1"/>
</dbReference>
<keyword evidence="1" id="KW-0472">Membrane</keyword>
<dbReference type="SMART" id="SM00471">
    <property type="entry name" value="HDc"/>
    <property type="match status" value="1"/>
</dbReference>
<dbReference type="InterPro" id="IPR006674">
    <property type="entry name" value="HD_domain"/>
</dbReference>
<evidence type="ECO:0000256" key="1">
    <source>
        <dbReference type="SAM" id="Phobius"/>
    </source>
</evidence>
<dbReference type="EMBL" id="CP121694">
    <property type="protein sequence ID" value="WRO23145.1"/>
    <property type="molecule type" value="Genomic_DNA"/>
</dbReference>
<feature type="transmembrane region" description="Helical" evidence="1">
    <location>
        <begin position="114"/>
        <end position="131"/>
    </location>
</feature>
<gene>
    <name evidence="4" type="ORF">MFMK1_002994</name>
</gene>
<evidence type="ECO:0000313" key="5">
    <source>
        <dbReference type="Proteomes" id="UP001329915"/>
    </source>
</evidence>
<evidence type="ECO:0000259" key="3">
    <source>
        <dbReference type="PROSITE" id="PS51832"/>
    </source>
</evidence>
<dbReference type="CDD" id="cd00077">
    <property type="entry name" value="HDc"/>
    <property type="match status" value="1"/>
</dbReference>
<feature type="transmembrane region" description="Helical" evidence="1">
    <location>
        <begin position="12"/>
        <end position="31"/>
    </location>
</feature>
<evidence type="ECO:0000313" key="4">
    <source>
        <dbReference type="EMBL" id="WRO23145.1"/>
    </source>
</evidence>
<dbReference type="PROSITE" id="PS51832">
    <property type="entry name" value="HD_GYP"/>
    <property type="match status" value="1"/>
</dbReference>
<dbReference type="InterPro" id="IPR003607">
    <property type="entry name" value="HD/PDEase_dom"/>
</dbReference>
<proteinExistence type="predicted"/>
<organism evidence="4 5">
    <name type="scientific">Metallumcola ferriviriculae</name>
    <dbReference type="NCBI Taxonomy" id="3039180"/>
    <lineage>
        <taxon>Bacteria</taxon>
        <taxon>Bacillati</taxon>
        <taxon>Bacillota</taxon>
        <taxon>Clostridia</taxon>
        <taxon>Neomoorellales</taxon>
        <taxon>Desulfitibacteraceae</taxon>
        <taxon>Metallumcola</taxon>
    </lineage>
</organism>
<dbReference type="Gene3D" id="3.30.450.40">
    <property type="match status" value="1"/>
</dbReference>
<accession>A0AAU0US57</accession>
<dbReference type="PROSITE" id="PS51831">
    <property type="entry name" value="HD"/>
    <property type="match status" value="1"/>
</dbReference>
<dbReference type="Proteomes" id="UP001329915">
    <property type="component" value="Chromosome"/>
</dbReference>
<dbReference type="InterPro" id="IPR029016">
    <property type="entry name" value="GAF-like_dom_sf"/>
</dbReference>
<keyword evidence="1" id="KW-1133">Transmembrane helix</keyword>
<dbReference type="SUPFAM" id="SSF109604">
    <property type="entry name" value="HD-domain/PDEase-like"/>
    <property type="match status" value="1"/>
</dbReference>
<sequence>MVTAFLKPDNVLLLTFIGWIGLFVYVLIVSLKMFGIKLLYRIEPFPAMIIDLALISVLVKVTGDTHSVLHPLYVVEFLFMGYFYGFKEVFTAGLLAAAGFYYASYSEHHIADTLIHVSITFSTALFIGFMSRKSTLLKKHFQKNADDLKIQQSKLSKTQNIIESLNEIGLAMSKAENLDQIAELLETYSRFINYTDKAAFIFPFEDHGVIYLKDIAKELKMTRLKINNFSKLSYQLVIEDNKTRTITDAENDEQYRRWFENSRSIPGLRDFLHDVKSLVISPNVYANEPYGLIIMANCNHTHAFGKDQMQVITLLSYSLANYLKTIDFSTKLNERYQEIVKLTSRVVDLKDHYTNTHSQQVAKYVRQIGSAYGFDEKKLEKLTIAGLLHDIGKVGLPTNLLNKPGKLTNEEFELVKKHPEYGSKLLRDMNDFKEIADWVEQHHERFNGKGYPYGLAGRDISLEGRIIAVADAFEAMTSDRPYRKAFSYFEALQKLRKNSGTQFDPDVVEKFIKILVNADTLMENTNDTVL</sequence>
<feature type="transmembrane region" description="Helical" evidence="1">
    <location>
        <begin position="38"/>
        <end position="59"/>
    </location>
</feature>
<feature type="domain" description="HD" evidence="2">
    <location>
        <begin position="354"/>
        <end position="476"/>
    </location>
</feature>
<dbReference type="RefSeq" id="WP_366922532.1">
    <property type="nucleotide sequence ID" value="NZ_CP121694.1"/>
</dbReference>
<dbReference type="PANTHER" id="PTHR43155">
    <property type="entry name" value="CYCLIC DI-GMP PHOSPHODIESTERASE PA4108-RELATED"/>
    <property type="match status" value="1"/>
</dbReference>
<dbReference type="Pfam" id="PF13487">
    <property type="entry name" value="HD_5"/>
    <property type="match status" value="1"/>
</dbReference>
<reference evidence="4 5" key="1">
    <citation type="submission" date="2023-04" db="EMBL/GenBank/DDBJ databases">
        <authorList>
            <person name="Hsu D."/>
        </authorList>
    </citation>
    <scope>NUCLEOTIDE SEQUENCE [LARGE SCALE GENOMIC DNA]</scope>
    <source>
        <strain evidence="4 5">MK1</strain>
    </source>
</reference>
<evidence type="ECO:0000259" key="2">
    <source>
        <dbReference type="PROSITE" id="PS51831"/>
    </source>
</evidence>
<dbReference type="InterPro" id="IPR037522">
    <property type="entry name" value="HD_GYP_dom"/>
</dbReference>
<name>A0AAU0US57_9FIRM</name>
<dbReference type="InterPro" id="IPR006675">
    <property type="entry name" value="HDIG_dom"/>
</dbReference>
<keyword evidence="1" id="KW-0812">Transmembrane</keyword>
<feature type="domain" description="HD-GYP" evidence="3">
    <location>
        <begin position="332"/>
        <end position="527"/>
    </location>
</feature>
<dbReference type="Gene3D" id="1.10.3210.10">
    <property type="entry name" value="Hypothetical protein af1432"/>
    <property type="match status" value="1"/>
</dbReference>
<dbReference type="AlphaFoldDB" id="A0AAU0US57"/>
<feature type="transmembrane region" description="Helical" evidence="1">
    <location>
        <begin position="79"/>
        <end position="102"/>
    </location>
</feature>
<keyword evidence="5" id="KW-1185">Reference proteome</keyword>
<dbReference type="KEGG" id="dbc:MFMK1_002994"/>
<protein>
    <submittedName>
        <fullName evidence="4">HD-GYP domain-containing protein</fullName>
    </submittedName>
</protein>
<dbReference type="SUPFAM" id="SSF55781">
    <property type="entry name" value="GAF domain-like"/>
    <property type="match status" value="1"/>
</dbReference>